<sequence>MTTENTVKPSSTSPLPRTERPDAPAYLTRHQSRRSPAPAGPAEQDESVPLYLRQFRDRGHTSEPVTYDGNVVGSSRAWAEVTRTKEIIPERREHVADIDCDIYLVRHGETQGYSSESGLTPLGSWQAHRRGQELARRVTDGMKVELLCAPTNRARQTAEHLRRGLLDNIELYGRGQPDIGELHDDPNFRNFEVATPEGPRDVTSAFRLYHREIEKLERVGLGERPGWLVDVDRFWGVQQGGGDPITHWLTMPMMYFEPPVSCVRRFWRGILDAHARTSAQTVVVATHSGPIRAFATLAMGYDPGEPFNTEFVRVRIVAGGTTALVLYRNRVQEVVIPDLDALPANSDPRFQE</sequence>
<dbReference type="RefSeq" id="WP_091116342.1">
    <property type="nucleotide sequence ID" value="NZ_BKAF01000022.1"/>
</dbReference>
<evidence type="ECO:0000313" key="3">
    <source>
        <dbReference type="Proteomes" id="UP000198649"/>
    </source>
</evidence>
<keyword evidence="3" id="KW-1185">Reference proteome</keyword>
<evidence type="ECO:0000256" key="1">
    <source>
        <dbReference type="SAM" id="MobiDB-lite"/>
    </source>
</evidence>
<protein>
    <submittedName>
        <fullName evidence="2">Broad specificity phosphatase PhoE</fullName>
    </submittedName>
</protein>
<feature type="compositionally biased region" description="Polar residues" evidence="1">
    <location>
        <begin position="1"/>
        <end position="15"/>
    </location>
</feature>
<dbReference type="PANTHER" id="PTHR48100">
    <property type="entry name" value="BROAD-SPECIFICITY PHOSPHATASE YOR283W-RELATED"/>
    <property type="match status" value="1"/>
</dbReference>
<dbReference type="InterPro" id="IPR050275">
    <property type="entry name" value="PGM_Phosphatase"/>
</dbReference>
<name>A0A1I3NKA8_9ACTN</name>
<dbReference type="Proteomes" id="UP000198649">
    <property type="component" value="Unassembled WGS sequence"/>
</dbReference>
<dbReference type="EMBL" id="FOQG01000018">
    <property type="protein sequence ID" value="SFJ09609.1"/>
    <property type="molecule type" value="Genomic_DNA"/>
</dbReference>
<accession>A0A1I3NKA8</accession>
<dbReference type="SMART" id="SM00855">
    <property type="entry name" value="PGAM"/>
    <property type="match status" value="1"/>
</dbReference>
<dbReference type="InterPro" id="IPR029033">
    <property type="entry name" value="His_PPase_superfam"/>
</dbReference>
<reference evidence="2 3" key="1">
    <citation type="submission" date="2016-10" db="EMBL/GenBank/DDBJ databases">
        <authorList>
            <person name="de Groot N.N."/>
        </authorList>
    </citation>
    <scope>NUCLEOTIDE SEQUENCE [LARGE SCALE GENOMIC DNA]</scope>
    <source>
        <strain evidence="2 3">CGMCC 1.11156</strain>
    </source>
</reference>
<dbReference type="InterPro" id="IPR013078">
    <property type="entry name" value="His_Pase_superF_clade-1"/>
</dbReference>
<dbReference type="Gene3D" id="3.40.50.1240">
    <property type="entry name" value="Phosphoglycerate mutase-like"/>
    <property type="match status" value="1"/>
</dbReference>
<organism evidence="2 3">
    <name type="scientific">Nocardioides psychrotolerans</name>
    <dbReference type="NCBI Taxonomy" id="1005945"/>
    <lineage>
        <taxon>Bacteria</taxon>
        <taxon>Bacillati</taxon>
        <taxon>Actinomycetota</taxon>
        <taxon>Actinomycetes</taxon>
        <taxon>Propionibacteriales</taxon>
        <taxon>Nocardioidaceae</taxon>
        <taxon>Nocardioides</taxon>
    </lineage>
</organism>
<dbReference type="CDD" id="cd07040">
    <property type="entry name" value="HP"/>
    <property type="match status" value="1"/>
</dbReference>
<gene>
    <name evidence="2" type="ORF">SAMN05216561_11830</name>
</gene>
<dbReference type="GO" id="GO:0016791">
    <property type="term" value="F:phosphatase activity"/>
    <property type="evidence" value="ECO:0007669"/>
    <property type="project" value="TreeGrafter"/>
</dbReference>
<proteinExistence type="predicted"/>
<evidence type="ECO:0000313" key="2">
    <source>
        <dbReference type="EMBL" id="SFJ09609.1"/>
    </source>
</evidence>
<dbReference type="SUPFAM" id="SSF53254">
    <property type="entry name" value="Phosphoglycerate mutase-like"/>
    <property type="match status" value="1"/>
</dbReference>
<feature type="region of interest" description="Disordered" evidence="1">
    <location>
        <begin position="1"/>
        <end position="47"/>
    </location>
</feature>
<dbReference type="OrthoDB" id="3575414at2"/>
<dbReference type="AlphaFoldDB" id="A0A1I3NKA8"/>
<dbReference type="STRING" id="1005945.SAMN05216561_11830"/>
<dbReference type="Pfam" id="PF00300">
    <property type="entry name" value="His_Phos_1"/>
    <property type="match status" value="1"/>
</dbReference>